<reference evidence="1" key="1">
    <citation type="submission" date="2020-03" db="EMBL/GenBank/DDBJ databases">
        <title>A high-quality chromosome-level genome assembly of a woody plant with both climbing and erect habits, Rhamnella rubrinervis.</title>
        <authorList>
            <person name="Lu Z."/>
            <person name="Yang Y."/>
            <person name="Zhu X."/>
            <person name="Sun Y."/>
        </authorList>
    </citation>
    <scope>NUCLEOTIDE SEQUENCE</scope>
    <source>
        <strain evidence="1">BYM</strain>
        <tissue evidence="1">Leaf</tissue>
    </source>
</reference>
<comment type="caution">
    <text evidence="1">The sequence shown here is derived from an EMBL/GenBank/DDBJ whole genome shotgun (WGS) entry which is preliminary data.</text>
</comment>
<dbReference type="Proteomes" id="UP000796880">
    <property type="component" value="Unassembled WGS sequence"/>
</dbReference>
<protein>
    <submittedName>
        <fullName evidence="1">Uncharacterized protein</fullName>
    </submittedName>
</protein>
<proteinExistence type="predicted"/>
<evidence type="ECO:0000313" key="2">
    <source>
        <dbReference type="Proteomes" id="UP000796880"/>
    </source>
</evidence>
<dbReference type="AlphaFoldDB" id="A0A8K0MQS0"/>
<organism evidence="1 2">
    <name type="scientific">Rhamnella rubrinervis</name>
    <dbReference type="NCBI Taxonomy" id="2594499"/>
    <lineage>
        <taxon>Eukaryota</taxon>
        <taxon>Viridiplantae</taxon>
        <taxon>Streptophyta</taxon>
        <taxon>Embryophyta</taxon>
        <taxon>Tracheophyta</taxon>
        <taxon>Spermatophyta</taxon>
        <taxon>Magnoliopsida</taxon>
        <taxon>eudicotyledons</taxon>
        <taxon>Gunneridae</taxon>
        <taxon>Pentapetalae</taxon>
        <taxon>rosids</taxon>
        <taxon>fabids</taxon>
        <taxon>Rosales</taxon>
        <taxon>Rhamnaceae</taxon>
        <taxon>rhamnoid group</taxon>
        <taxon>Rhamneae</taxon>
        <taxon>Rhamnella</taxon>
    </lineage>
</organism>
<keyword evidence="2" id="KW-1185">Reference proteome</keyword>
<sequence>MSVALSHAQEQSKGWRITIRKFLVNGKRLGKKTNLGTLFHASAIMSWADKAKDGGMSGATVVGKKKSSRPVASLEVRAEPGSIWRLGKEEHGTAGGSYHYVVRRRLGSDVKAGRRLGSDGLEQFPLARMWTARVSSPHLDGQGRKFNRLRRSKIRHKQDPLLKMRKQGNEVAKPFAAAIAIGKFFFPGM</sequence>
<evidence type="ECO:0000313" key="1">
    <source>
        <dbReference type="EMBL" id="KAF3454493.1"/>
    </source>
</evidence>
<name>A0A8K0MQS0_9ROSA</name>
<accession>A0A8K0MQS0</accession>
<gene>
    <name evidence="1" type="ORF">FNV43_RR04940</name>
</gene>
<dbReference type="EMBL" id="VOIH02000002">
    <property type="protein sequence ID" value="KAF3454493.1"/>
    <property type="molecule type" value="Genomic_DNA"/>
</dbReference>